<evidence type="ECO:0000259" key="6">
    <source>
        <dbReference type="Pfam" id="PF17384"/>
    </source>
</evidence>
<dbReference type="HAMAP" id="MF_01077">
    <property type="entry name" value="RimP"/>
    <property type="match status" value="1"/>
</dbReference>
<reference evidence="7" key="1">
    <citation type="submission" date="2018-09" db="EMBL/GenBank/DDBJ databases">
        <title>Murine metabolic-syndrome-specific gut microbial biobank.</title>
        <authorList>
            <person name="Liu C."/>
        </authorList>
    </citation>
    <scope>NUCLEOTIDE SEQUENCE</scope>
    <source>
        <strain evidence="7">D42-62</strain>
    </source>
</reference>
<accession>A0A9X5GR20</accession>
<dbReference type="Gene3D" id="2.30.30.180">
    <property type="entry name" value="Ribosome maturation factor RimP, C-terminal domain"/>
    <property type="match status" value="1"/>
</dbReference>
<dbReference type="InterPro" id="IPR003728">
    <property type="entry name" value="Ribosome_maturation_RimP"/>
</dbReference>
<comment type="function">
    <text evidence="3">Required for maturation of 30S ribosomal subunits.</text>
</comment>
<feature type="domain" description="Ribosome maturation factor RimP N-terminal" evidence="5">
    <location>
        <begin position="15"/>
        <end position="85"/>
    </location>
</feature>
<organism evidence="7 8">
    <name type="scientific">Parablautia muri</name>
    <dbReference type="NCBI Taxonomy" id="2320879"/>
    <lineage>
        <taxon>Bacteria</taxon>
        <taxon>Bacillati</taxon>
        <taxon>Bacillota</taxon>
        <taxon>Clostridia</taxon>
        <taxon>Lachnospirales</taxon>
        <taxon>Lachnospiraceae</taxon>
        <taxon>Parablautia</taxon>
    </lineage>
</organism>
<dbReference type="InterPro" id="IPR035956">
    <property type="entry name" value="RimP_N_sf"/>
</dbReference>
<dbReference type="PANTHER" id="PTHR33867">
    <property type="entry name" value="RIBOSOME MATURATION FACTOR RIMP"/>
    <property type="match status" value="1"/>
</dbReference>
<name>A0A9X5GR20_9FIRM</name>
<dbReference type="InterPro" id="IPR028989">
    <property type="entry name" value="RimP_N"/>
</dbReference>
<evidence type="ECO:0000256" key="4">
    <source>
        <dbReference type="SAM" id="MobiDB-lite"/>
    </source>
</evidence>
<dbReference type="RefSeq" id="WP_160558796.1">
    <property type="nucleotide sequence ID" value="NZ_QZDT01000003.1"/>
</dbReference>
<keyword evidence="8" id="KW-1185">Reference proteome</keyword>
<gene>
    <name evidence="3" type="primary">rimP</name>
    <name evidence="7" type="ORF">D5281_03715</name>
</gene>
<keyword evidence="1 3" id="KW-0963">Cytoplasm</keyword>
<comment type="similarity">
    <text evidence="3">Belongs to the RimP family.</text>
</comment>
<evidence type="ECO:0000256" key="3">
    <source>
        <dbReference type="HAMAP-Rule" id="MF_01077"/>
    </source>
</evidence>
<feature type="domain" description="Ribosome maturation factor RimP C-terminal" evidence="6">
    <location>
        <begin position="89"/>
        <end position="140"/>
    </location>
</feature>
<evidence type="ECO:0000256" key="2">
    <source>
        <dbReference type="ARBA" id="ARBA00022517"/>
    </source>
</evidence>
<dbReference type="Proteomes" id="UP001154420">
    <property type="component" value="Unassembled WGS sequence"/>
</dbReference>
<dbReference type="Gene3D" id="3.30.300.70">
    <property type="entry name" value="RimP-like superfamily, N-terminal"/>
    <property type="match status" value="1"/>
</dbReference>
<dbReference type="InterPro" id="IPR036847">
    <property type="entry name" value="RimP_C_sf"/>
</dbReference>
<evidence type="ECO:0000259" key="5">
    <source>
        <dbReference type="Pfam" id="PF02576"/>
    </source>
</evidence>
<proteinExistence type="inferred from homology"/>
<keyword evidence="2 3" id="KW-0690">Ribosome biogenesis</keyword>
<dbReference type="SUPFAM" id="SSF74942">
    <property type="entry name" value="YhbC-like, C-terminal domain"/>
    <property type="match status" value="1"/>
</dbReference>
<evidence type="ECO:0000313" key="8">
    <source>
        <dbReference type="Proteomes" id="UP001154420"/>
    </source>
</evidence>
<dbReference type="CDD" id="cd01734">
    <property type="entry name" value="YlxS_C"/>
    <property type="match status" value="1"/>
</dbReference>
<dbReference type="Pfam" id="PF17384">
    <property type="entry name" value="DUF150_C"/>
    <property type="match status" value="1"/>
</dbReference>
<comment type="subcellular location">
    <subcellularLocation>
        <location evidence="3">Cytoplasm</location>
    </subcellularLocation>
</comment>
<dbReference type="GO" id="GO:0005829">
    <property type="term" value="C:cytosol"/>
    <property type="evidence" value="ECO:0007669"/>
    <property type="project" value="TreeGrafter"/>
</dbReference>
<dbReference type="FunFam" id="3.30.300.70:FF:000001">
    <property type="entry name" value="Ribosome maturation factor RimP"/>
    <property type="match status" value="1"/>
</dbReference>
<sequence length="191" mass="21744">MTKRERYEVRTEELLTPIADANYVEIYDVEYVKEGSDWYLRCYIDKDEGVTINDCEAVSRALSDELDRTDFIEDAYILEVSSPGLGRQLKKDKHLQKSLLCEVDIKCYKPVDGTKDFTGILKAFDEDTLTLEIRNNSHHKVRTKGKGKDNSVQEAAQGSNDAKDAVLEDAALEVRVFNRKDIATVKLALDF</sequence>
<evidence type="ECO:0000313" key="7">
    <source>
        <dbReference type="EMBL" id="NBJ91721.1"/>
    </source>
</evidence>
<dbReference type="GO" id="GO:0006412">
    <property type="term" value="P:translation"/>
    <property type="evidence" value="ECO:0007669"/>
    <property type="project" value="TreeGrafter"/>
</dbReference>
<comment type="caution">
    <text evidence="7">The sequence shown here is derived from an EMBL/GenBank/DDBJ whole genome shotgun (WGS) entry which is preliminary data.</text>
</comment>
<evidence type="ECO:0000256" key="1">
    <source>
        <dbReference type="ARBA" id="ARBA00022490"/>
    </source>
</evidence>
<dbReference type="AlphaFoldDB" id="A0A9X5GR20"/>
<feature type="region of interest" description="Disordered" evidence="4">
    <location>
        <begin position="140"/>
        <end position="160"/>
    </location>
</feature>
<dbReference type="GO" id="GO:0000028">
    <property type="term" value="P:ribosomal small subunit assembly"/>
    <property type="evidence" value="ECO:0007669"/>
    <property type="project" value="TreeGrafter"/>
</dbReference>
<dbReference type="InterPro" id="IPR028998">
    <property type="entry name" value="RimP_C"/>
</dbReference>
<dbReference type="EMBL" id="QZDT01000003">
    <property type="protein sequence ID" value="NBJ91721.1"/>
    <property type="molecule type" value="Genomic_DNA"/>
</dbReference>
<dbReference type="OrthoDB" id="9805006at2"/>
<dbReference type="PANTHER" id="PTHR33867:SF1">
    <property type="entry name" value="RIBOSOME MATURATION FACTOR RIMP"/>
    <property type="match status" value="1"/>
</dbReference>
<protein>
    <recommendedName>
        <fullName evidence="3">Ribosome maturation factor RimP</fullName>
    </recommendedName>
</protein>
<dbReference type="SUPFAM" id="SSF75420">
    <property type="entry name" value="YhbC-like, N-terminal domain"/>
    <property type="match status" value="1"/>
</dbReference>
<dbReference type="Pfam" id="PF02576">
    <property type="entry name" value="RimP_N"/>
    <property type="match status" value="1"/>
</dbReference>